<proteinExistence type="predicted"/>
<gene>
    <name evidence="1" type="ORF">H4C80_04690</name>
</gene>
<accession>A0A7W2KDC8</accession>
<dbReference type="AlphaFoldDB" id="A0A7W2KDC8"/>
<organism evidence="1 2">
    <name type="scientific">Pseudomonas juntendi</name>
    <dbReference type="NCBI Taxonomy" id="2666183"/>
    <lineage>
        <taxon>Bacteria</taxon>
        <taxon>Pseudomonadati</taxon>
        <taxon>Pseudomonadota</taxon>
        <taxon>Gammaproteobacteria</taxon>
        <taxon>Pseudomonadales</taxon>
        <taxon>Pseudomonadaceae</taxon>
        <taxon>Pseudomonas</taxon>
    </lineage>
</organism>
<evidence type="ECO:0000313" key="1">
    <source>
        <dbReference type="EMBL" id="MBA6096443.1"/>
    </source>
</evidence>
<dbReference type="RefSeq" id="WP_182389003.1">
    <property type="nucleotide sequence ID" value="NZ_JACGCX010000002.1"/>
</dbReference>
<dbReference type="EMBL" id="JACGCX010000002">
    <property type="protein sequence ID" value="MBA6096443.1"/>
    <property type="molecule type" value="Genomic_DNA"/>
</dbReference>
<comment type="caution">
    <text evidence="1">The sequence shown here is derived from an EMBL/GenBank/DDBJ whole genome shotgun (WGS) entry which is preliminary data.</text>
</comment>
<protein>
    <submittedName>
        <fullName evidence="1">Uncharacterized protein</fullName>
    </submittedName>
</protein>
<evidence type="ECO:0000313" key="2">
    <source>
        <dbReference type="Proteomes" id="UP000545074"/>
    </source>
</evidence>
<reference evidence="1 2" key="1">
    <citation type="submission" date="2020-07" db="EMBL/GenBank/DDBJ databases">
        <title>Diversity of carbapenemase encoding genes among Pseudomonas putida group clinical isolates in a tertiary Brazilian hospital.</title>
        <authorList>
            <person name="Alberto-Lei F."/>
            <person name="Nodari C.S."/>
            <person name="Streling A.P."/>
            <person name="Paulino J.T."/>
            <person name="Bessa-Neto F.O."/>
            <person name="Cayo R."/>
            <person name="Gales A.C."/>
        </authorList>
    </citation>
    <scope>NUCLEOTIDE SEQUENCE [LARGE SCALE GENOMIC DNA]</scope>
    <source>
        <strain evidence="1 2">12815</strain>
    </source>
</reference>
<name>A0A7W2KDC8_9PSED</name>
<sequence>MAVRGSQRIIRGNTAGFVTLITSLKSKGIAAFAAFYFAVACVTVSASELPWFEAKDGKVVVKTRAGSERIFKVPVEVRGVFFDGVQHCVGGNGYISVLQVSDSNPGNPEGGCGSGAEVWLQIMRSNGEMSSRILVSSCLESISLASQNSGLEEQENDFSSIEWNKDGFSVGWFGRKDSYGRSLSSTHYRECGELFCASDVLE</sequence>
<dbReference type="Proteomes" id="UP000545074">
    <property type="component" value="Unassembled WGS sequence"/>
</dbReference>